<dbReference type="OrthoDB" id="10261556at2759"/>
<dbReference type="FunFam" id="3.40.50.300:FF:000296">
    <property type="entry name" value="ATP-dependent DNA helicase RecQ"/>
    <property type="match status" value="1"/>
</dbReference>
<dbReference type="GO" id="GO:0009378">
    <property type="term" value="F:four-way junction helicase activity"/>
    <property type="evidence" value="ECO:0007669"/>
    <property type="project" value="TreeGrafter"/>
</dbReference>
<dbReference type="InterPro" id="IPR014001">
    <property type="entry name" value="Helicase_ATP-bd"/>
</dbReference>
<accession>A0A1R2BHR5</accession>
<dbReference type="GO" id="GO:0043138">
    <property type="term" value="F:3'-5' DNA helicase activity"/>
    <property type="evidence" value="ECO:0007669"/>
    <property type="project" value="UniProtKB-EC"/>
</dbReference>
<keyword evidence="4 11" id="KW-0378">Hydrolase</keyword>
<dbReference type="InterPro" id="IPR011545">
    <property type="entry name" value="DEAD/DEAH_box_helicase_dom"/>
</dbReference>
<dbReference type="GO" id="GO:0005634">
    <property type="term" value="C:nucleus"/>
    <property type="evidence" value="ECO:0007669"/>
    <property type="project" value="UniProtKB-SubCell"/>
</dbReference>
<dbReference type="GO" id="GO:0016887">
    <property type="term" value="F:ATP hydrolysis activity"/>
    <property type="evidence" value="ECO:0007669"/>
    <property type="project" value="RHEA"/>
</dbReference>
<proteinExistence type="inferred from homology"/>
<keyword evidence="3 11" id="KW-0547">Nucleotide-binding</keyword>
<keyword evidence="5 11" id="KW-0347">Helicase</keyword>
<sequence length="926" mass="106033">MENNHAALLAKLNLYTISKQGVKQPQSICIELENIPSSIEAAKDKKKAITIKNKKQISIPEDPKPIIHSNTFQASINTFSYPINTSNTTNPISFDYPNYSVYDIPEDFKNPGKNQILSKNANPQSFTNKENPENSSSKTLPSMVSHSFTSPIKSSLINPGNLYSKGFEWDEKINAINKELFGNSEFRPYQREIINAVLSQKDVFVIMPTGGGKSLTFQLPAVLSQGISIIIMPLLSLIYDQMQRLKELKIEAREMNSSQTADEQTTVYDNIITNHSIKILFITPEKLSQSEKLNYFLKKLEERNRLARFVIDEAHCVSQWGRDFRKDYLKLSKFRDNFPTIPILALTGTATQKVKEDVVHVMKMREPLIFQSSFNRPNLIYEVRPKTKSTIDDIFKLIKNKYTNESGLIYCTTKKDCQKIAEKLKKKGIKADFFHSEVPASHKTLVQNLWMTGQIKVLVATVAFGMGIDKQAVRYVIHYSLPKSLENYYQESGRAGRDGQKSLCVIYYQYSDKYKIDYIIGKNAEDDSGQGIVFHELNSMIDYCENIFTCRRLQQLKYFGEEFFAENCKKSCDNCIRGKIGEEKDLSFIAIKVVEVLKGDRGMMNTMLQLASFLKGRNPGKKDWSGLDGFGVFKSEDCDNIEKVIRKMVGLDGLREKSVKFYKGYMQKIELGPNSSKILNGSLKVIITVEAPKKKKNNEELGAAENQSKFKFSYNFDEMFPDIGMNNIDFDDLPLDGIMSSEYKVVDKTKYQDNYIDNTHDINNLDEEKVDNQVKNPYSVYDYNTYVKEKIYKTPNETKKNDCEDDKKLSDPLIENSSKYGKSGTEELYEEIYSRLNLVRSKIARTQKTDPEKILSETCLKRLCEYLPSSAAVHKDFINEIQYFKSINKIKEVSSFDIDLCTEGLQSETCKKRQLSPVDIKKVKLN</sequence>
<dbReference type="InterPro" id="IPR036388">
    <property type="entry name" value="WH-like_DNA-bd_sf"/>
</dbReference>
<comment type="similarity">
    <text evidence="2 11">Belongs to the helicase family. RecQ subfamily.</text>
</comment>
<dbReference type="GO" id="GO:0000724">
    <property type="term" value="P:double-strand break repair via homologous recombination"/>
    <property type="evidence" value="ECO:0007669"/>
    <property type="project" value="TreeGrafter"/>
</dbReference>
<dbReference type="CDD" id="cd17920">
    <property type="entry name" value="DEXHc_RecQ"/>
    <property type="match status" value="1"/>
</dbReference>
<evidence type="ECO:0000256" key="11">
    <source>
        <dbReference type="RuleBase" id="RU364117"/>
    </source>
</evidence>
<evidence type="ECO:0000256" key="1">
    <source>
        <dbReference type="ARBA" id="ARBA00004123"/>
    </source>
</evidence>
<dbReference type="Pfam" id="PF00271">
    <property type="entry name" value="Helicase_C"/>
    <property type="match status" value="1"/>
</dbReference>
<dbReference type="InterPro" id="IPR018982">
    <property type="entry name" value="RQC_domain"/>
</dbReference>
<dbReference type="PROSITE" id="PS51194">
    <property type="entry name" value="HELICASE_CTER"/>
    <property type="match status" value="1"/>
</dbReference>
<comment type="caution">
    <text evidence="15">The sequence shown here is derived from an EMBL/GenBank/DDBJ whole genome shotgun (WGS) entry which is preliminary data.</text>
</comment>
<dbReference type="Proteomes" id="UP000187209">
    <property type="component" value="Unassembled WGS sequence"/>
</dbReference>
<evidence type="ECO:0000256" key="2">
    <source>
        <dbReference type="ARBA" id="ARBA00005446"/>
    </source>
</evidence>
<dbReference type="EC" id="5.6.2.4" evidence="11"/>
<dbReference type="GO" id="GO:0005694">
    <property type="term" value="C:chromosome"/>
    <property type="evidence" value="ECO:0007669"/>
    <property type="project" value="TreeGrafter"/>
</dbReference>
<dbReference type="FunFam" id="3.40.50.300:FF:000340">
    <property type="entry name" value="Bloom syndrome, RecQ helicase"/>
    <property type="match status" value="1"/>
</dbReference>
<dbReference type="InterPro" id="IPR004589">
    <property type="entry name" value="DNA_helicase_ATP-dep_RecQ"/>
</dbReference>
<dbReference type="Gene3D" id="1.10.150.80">
    <property type="entry name" value="HRDC domain"/>
    <property type="match status" value="1"/>
</dbReference>
<keyword evidence="8" id="KW-0413">Isomerase</keyword>
<evidence type="ECO:0000313" key="15">
    <source>
        <dbReference type="EMBL" id="OMJ76300.1"/>
    </source>
</evidence>
<protein>
    <recommendedName>
        <fullName evidence="11">ATP-dependent DNA helicase</fullName>
        <ecNumber evidence="11">5.6.2.4</ecNumber>
    </recommendedName>
</protein>
<reference evidence="15 16" key="1">
    <citation type="submission" date="2016-11" db="EMBL/GenBank/DDBJ databases">
        <title>The macronuclear genome of Stentor coeruleus: a giant cell with tiny introns.</title>
        <authorList>
            <person name="Slabodnick M."/>
            <person name="Ruby J.G."/>
            <person name="Reiff S.B."/>
            <person name="Swart E.C."/>
            <person name="Gosai S."/>
            <person name="Prabakaran S."/>
            <person name="Witkowska E."/>
            <person name="Larue G.E."/>
            <person name="Fisher S."/>
            <person name="Freeman R.M."/>
            <person name="Gunawardena J."/>
            <person name="Chu W."/>
            <person name="Stover N.A."/>
            <person name="Gregory B.D."/>
            <person name="Nowacki M."/>
            <person name="Derisi J."/>
            <person name="Roy S.W."/>
            <person name="Marshall W.F."/>
            <person name="Sood P."/>
        </authorList>
    </citation>
    <scope>NUCLEOTIDE SEQUENCE [LARGE SCALE GENOMIC DNA]</scope>
    <source>
        <strain evidence="15">WM001</strain>
    </source>
</reference>
<dbReference type="SMART" id="SM00490">
    <property type="entry name" value="HELICc"/>
    <property type="match status" value="1"/>
</dbReference>
<keyword evidence="16" id="KW-1185">Reference proteome</keyword>
<evidence type="ECO:0000313" key="16">
    <source>
        <dbReference type="Proteomes" id="UP000187209"/>
    </source>
</evidence>
<evidence type="ECO:0000256" key="7">
    <source>
        <dbReference type="ARBA" id="ARBA00023125"/>
    </source>
</evidence>
<name>A0A1R2BHR5_9CILI</name>
<dbReference type="InterPro" id="IPR032284">
    <property type="entry name" value="RecQ_Zn-bd"/>
</dbReference>
<feature type="region of interest" description="Disordered" evidence="12">
    <location>
        <begin position="112"/>
        <end position="142"/>
    </location>
</feature>
<evidence type="ECO:0000256" key="3">
    <source>
        <dbReference type="ARBA" id="ARBA00022741"/>
    </source>
</evidence>
<evidence type="ECO:0000256" key="4">
    <source>
        <dbReference type="ARBA" id="ARBA00022801"/>
    </source>
</evidence>
<dbReference type="EMBL" id="MPUH01000639">
    <property type="protein sequence ID" value="OMJ76300.1"/>
    <property type="molecule type" value="Genomic_DNA"/>
</dbReference>
<dbReference type="PROSITE" id="PS00690">
    <property type="entry name" value="DEAH_ATP_HELICASE"/>
    <property type="match status" value="1"/>
</dbReference>
<dbReference type="GO" id="GO:0005737">
    <property type="term" value="C:cytoplasm"/>
    <property type="evidence" value="ECO:0007669"/>
    <property type="project" value="TreeGrafter"/>
</dbReference>
<evidence type="ECO:0000259" key="14">
    <source>
        <dbReference type="PROSITE" id="PS51194"/>
    </source>
</evidence>
<comment type="subcellular location">
    <subcellularLocation>
        <location evidence="1 11">Nucleus</location>
    </subcellularLocation>
</comment>
<dbReference type="SMART" id="SM00487">
    <property type="entry name" value="DEXDc"/>
    <property type="match status" value="1"/>
</dbReference>
<dbReference type="Pfam" id="PF09382">
    <property type="entry name" value="RQC"/>
    <property type="match status" value="1"/>
</dbReference>
<keyword evidence="9 11" id="KW-0539">Nucleus</keyword>
<comment type="catalytic activity">
    <reaction evidence="10 11">
        <text>Couples ATP hydrolysis with the unwinding of duplex DNA by translocating in the 3'-5' direction.</text>
        <dbReference type="EC" id="5.6.2.4"/>
    </reaction>
</comment>
<dbReference type="InterPro" id="IPR044876">
    <property type="entry name" value="HRDC_dom_sf"/>
</dbReference>
<evidence type="ECO:0000256" key="9">
    <source>
        <dbReference type="ARBA" id="ARBA00023242"/>
    </source>
</evidence>
<dbReference type="PANTHER" id="PTHR13710:SF153">
    <property type="entry name" value="RECQ-LIKE DNA HELICASE BLM"/>
    <property type="match status" value="1"/>
</dbReference>
<keyword evidence="7" id="KW-0238">DNA-binding</keyword>
<dbReference type="Gene3D" id="3.40.50.300">
    <property type="entry name" value="P-loop containing nucleotide triphosphate hydrolases"/>
    <property type="match status" value="2"/>
</dbReference>
<dbReference type="PANTHER" id="PTHR13710">
    <property type="entry name" value="DNA HELICASE RECQ FAMILY MEMBER"/>
    <property type="match status" value="1"/>
</dbReference>
<dbReference type="Gene3D" id="1.10.10.10">
    <property type="entry name" value="Winged helix-like DNA-binding domain superfamily/Winged helix DNA-binding domain"/>
    <property type="match status" value="1"/>
</dbReference>
<evidence type="ECO:0000256" key="12">
    <source>
        <dbReference type="SAM" id="MobiDB-lite"/>
    </source>
</evidence>
<dbReference type="GO" id="GO:0006260">
    <property type="term" value="P:DNA replication"/>
    <property type="evidence" value="ECO:0007669"/>
    <property type="project" value="InterPro"/>
</dbReference>
<dbReference type="InterPro" id="IPR027417">
    <property type="entry name" value="P-loop_NTPase"/>
</dbReference>
<evidence type="ECO:0000259" key="13">
    <source>
        <dbReference type="PROSITE" id="PS51192"/>
    </source>
</evidence>
<dbReference type="GO" id="GO:0003677">
    <property type="term" value="F:DNA binding"/>
    <property type="evidence" value="ECO:0007669"/>
    <property type="project" value="UniProtKB-KW"/>
</dbReference>
<dbReference type="CDD" id="cd18794">
    <property type="entry name" value="SF2_C_RecQ"/>
    <property type="match status" value="1"/>
</dbReference>
<organism evidence="15 16">
    <name type="scientific">Stentor coeruleus</name>
    <dbReference type="NCBI Taxonomy" id="5963"/>
    <lineage>
        <taxon>Eukaryota</taxon>
        <taxon>Sar</taxon>
        <taxon>Alveolata</taxon>
        <taxon>Ciliophora</taxon>
        <taxon>Postciliodesmatophora</taxon>
        <taxon>Heterotrichea</taxon>
        <taxon>Heterotrichida</taxon>
        <taxon>Stentoridae</taxon>
        <taxon>Stentor</taxon>
    </lineage>
</organism>
<evidence type="ECO:0000256" key="6">
    <source>
        <dbReference type="ARBA" id="ARBA00022840"/>
    </source>
</evidence>
<dbReference type="Pfam" id="PF16124">
    <property type="entry name" value="RecQ_Zn_bind"/>
    <property type="match status" value="1"/>
</dbReference>
<dbReference type="NCBIfam" id="TIGR00614">
    <property type="entry name" value="recQ_fam"/>
    <property type="match status" value="1"/>
</dbReference>
<gene>
    <name evidence="15" type="ORF">SteCoe_24357</name>
</gene>
<dbReference type="InterPro" id="IPR001650">
    <property type="entry name" value="Helicase_C-like"/>
</dbReference>
<evidence type="ECO:0000256" key="10">
    <source>
        <dbReference type="ARBA" id="ARBA00034617"/>
    </source>
</evidence>
<feature type="domain" description="Helicase ATP-binding" evidence="13">
    <location>
        <begin position="194"/>
        <end position="368"/>
    </location>
</feature>
<comment type="catalytic activity">
    <reaction evidence="11">
        <text>ATP + H2O = ADP + phosphate + H(+)</text>
        <dbReference type="Rhea" id="RHEA:13065"/>
        <dbReference type="ChEBI" id="CHEBI:15377"/>
        <dbReference type="ChEBI" id="CHEBI:15378"/>
        <dbReference type="ChEBI" id="CHEBI:30616"/>
        <dbReference type="ChEBI" id="CHEBI:43474"/>
        <dbReference type="ChEBI" id="CHEBI:456216"/>
    </reaction>
</comment>
<dbReference type="SUPFAM" id="SSF52540">
    <property type="entry name" value="P-loop containing nucleoside triphosphate hydrolases"/>
    <property type="match status" value="2"/>
</dbReference>
<evidence type="ECO:0000256" key="8">
    <source>
        <dbReference type="ARBA" id="ARBA00023235"/>
    </source>
</evidence>
<dbReference type="Pfam" id="PF00270">
    <property type="entry name" value="DEAD"/>
    <property type="match status" value="1"/>
</dbReference>
<evidence type="ECO:0000256" key="5">
    <source>
        <dbReference type="ARBA" id="ARBA00022806"/>
    </source>
</evidence>
<dbReference type="AlphaFoldDB" id="A0A1R2BHR5"/>
<dbReference type="PROSITE" id="PS51192">
    <property type="entry name" value="HELICASE_ATP_BIND_1"/>
    <property type="match status" value="1"/>
</dbReference>
<dbReference type="InterPro" id="IPR002464">
    <property type="entry name" value="DNA/RNA_helicase_DEAH_CS"/>
</dbReference>
<keyword evidence="6 11" id="KW-0067">ATP-binding</keyword>
<dbReference type="GO" id="GO:0005524">
    <property type="term" value="F:ATP binding"/>
    <property type="evidence" value="ECO:0007669"/>
    <property type="project" value="UniProtKB-KW"/>
</dbReference>
<feature type="domain" description="Helicase C-terminal" evidence="14">
    <location>
        <begin position="390"/>
        <end position="540"/>
    </location>
</feature>